<reference evidence="2" key="2">
    <citation type="submission" date="2021-02" db="EMBL/GenBank/DDBJ databases">
        <authorList>
            <person name="Kimball J.A."/>
            <person name="Haas M.W."/>
            <person name="Macchietto M."/>
            <person name="Kono T."/>
            <person name="Duquette J."/>
            <person name="Shao M."/>
        </authorList>
    </citation>
    <scope>NUCLEOTIDE SEQUENCE</scope>
    <source>
        <tissue evidence="2">Fresh leaf tissue</tissue>
    </source>
</reference>
<reference evidence="2" key="1">
    <citation type="journal article" date="2021" name="bioRxiv">
        <title>Whole Genome Assembly and Annotation of Northern Wild Rice, Zizania palustris L., Supports a Whole Genome Duplication in the Zizania Genus.</title>
        <authorList>
            <person name="Haas M."/>
            <person name="Kono T."/>
            <person name="Macchietto M."/>
            <person name="Millas R."/>
            <person name="McGilp L."/>
            <person name="Shao M."/>
            <person name="Duquette J."/>
            <person name="Hirsch C.N."/>
            <person name="Kimball J."/>
        </authorList>
    </citation>
    <scope>NUCLEOTIDE SEQUENCE</scope>
    <source>
        <tissue evidence="2">Fresh leaf tissue</tissue>
    </source>
</reference>
<gene>
    <name evidence="2" type="ORF">GUJ93_ZPchr0008g13040</name>
</gene>
<evidence type="ECO:0000313" key="3">
    <source>
        <dbReference type="Proteomes" id="UP000729402"/>
    </source>
</evidence>
<protein>
    <submittedName>
        <fullName evidence="2">Uncharacterized protein</fullName>
    </submittedName>
</protein>
<feature type="region of interest" description="Disordered" evidence="1">
    <location>
        <begin position="52"/>
        <end position="71"/>
    </location>
</feature>
<name>A0A8J5V1L0_ZIZPA</name>
<organism evidence="2 3">
    <name type="scientific">Zizania palustris</name>
    <name type="common">Northern wild rice</name>
    <dbReference type="NCBI Taxonomy" id="103762"/>
    <lineage>
        <taxon>Eukaryota</taxon>
        <taxon>Viridiplantae</taxon>
        <taxon>Streptophyta</taxon>
        <taxon>Embryophyta</taxon>
        <taxon>Tracheophyta</taxon>
        <taxon>Spermatophyta</taxon>
        <taxon>Magnoliopsida</taxon>
        <taxon>Liliopsida</taxon>
        <taxon>Poales</taxon>
        <taxon>Poaceae</taxon>
        <taxon>BOP clade</taxon>
        <taxon>Oryzoideae</taxon>
        <taxon>Oryzeae</taxon>
        <taxon>Zizaniinae</taxon>
        <taxon>Zizania</taxon>
    </lineage>
</organism>
<accession>A0A8J5V1L0</accession>
<sequence length="81" mass="9206">MTEKELLAELSDNLGDRITELFDVLPELSPSGREMLTGLLAFDPKKRLTAVEEPWNTGGSPRRRRKKSSASRFIRRLGLSY</sequence>
<evidence type="ECO:0000313" key="2">
    <source>
        <dbReference type="EMBL" id="KAG8046665.1"/>
    </source>
</evidence>
<dbReference type="Proteomes" id="UP000729402">
    <property type="component" value="Unassembled WGS sequence"/>
</dbReference>
<comment type="caution">
    <text evidence="2">The sequence shown here is derived from an EMBL/GenBank/DDBJ whole genome shotgun (WGS) entry which is preliminary data.</text>
</comment>
<keyword evidence="3" id="KW-1185">Reference proteome</keyword>
<dbReference type="OrthoDB" id="693776at2759"/>
<evidence type="ECO:0000256" key="1">
    <source>
        <dbReference type="SAM" id="MobiDB-lite"/>
    </source>
</evidence>
<feature type="compositionally biased region" description="Basic residues" evidence="1">
    <location>
        <begin position="61"/>
        <end position="71"/>
    </location>
</feature>
<dbReference type="AlphaFoldDB" id="A0A8J5V1L0"/>
<dbReference type="EMBL" id="JAAALK010000290">
    <property type="protein sequence ID" value="KAG8046665.1"/>
    <property type="molecule type" value="Genomic_DNA"/>
</dbReference>
<proteinExistence type="predicted"/>